<accession>A0A564ZKA0</accession>
<dbReference type="EMBL" id="CABIKM010000032">
    <property type="protein sequence ID" value="VUZ85724.1"/>
    <property type="molecule type" value="Genomic_DNA"/>
</dbReference>
<proteinExistence type="predicted"/>
<protein>
    <submittedName>
        <fullName evidence="1">Uncharacterized protein</fullName>
    </submittedName>
</protein>
<dbReference type="Proteomes" id="UP000334340">
    <property type="component" value="Unassembled WGS sequence"/>
</dbReference>
<name>A0A564ZKA0_9BACT</name>
<evidence type="ECO:0000313" key="2">
    <source>
        <dbReference type="Proteomes" id="UP000334340"/>
    </source>
</evidence>
<keyword evidence="2" id="KW-1185">Reference proteome</keyword>
<dbReference type="AlphaFoldDB" id="A0A564ZKA0"/>
<gene>
    <name evidence="1" type="ORF">MELA_02109</name>
</gene>
<evidence type="ECO:0000313" key="1">
    <source>
        <dbReference type="EMBL" id="VUZ85724.1"/>
    </source>
</evidence>
<organism evidence="1 2">
    <name type="scientific">Candidatus Methylomirabilis lanthanidiphila</name>
    <dbReference type="NCBI Taxonomy" id="2211376"/>
    <lineage>
        <taxon>Bacteria</taxon>
        <taxon>Candidatus Methylomirabilota</taxon>
        <taxon>Candidatus Methylomirabilia</taxon>
        <taxon>Candidatus Methylomirabilales</taxon>
        <taxon>Candidatus Methylomirabilaceae</taxon>
        <taxon>Candidatus Methylomirabilis</taxon>
    </lineage>
</organism>
<sequence length="120" mass="13188">MNSTASWTRTPVKLLHISVIVLNVFRVIAKRSRSNLTVLQDNDGEIAALPSVARNDQPLTTLTWTVMMLITRGALNRLHSCTASQATSPFVKGGMQGILGSGVIIRSDNKDKQLHIRRIP</sequence>
<reference evidence="1 2" key="1">
    <citation type="submission" date="2019-07" db="EMBL/GenBank/DDBJ databases">
        <authorList>
            <person name="Cremers G."/>
        </authorList>
    </citation>
    <scope>NUCLEOTIDE SEQUENCE [LARGE SCALE GENOMIC DNA]</scope>
</reference>